<accession>A0A9J7G9G3</accession>
<evidence type="ECO:0000313" key="2">
    <source>
        <dbReference type="Proteomes" id="UP001108280"/>
    </source>
</evidence>
<dbReference type="RefSeq" id="XP_027279817.1">
    <property type="nucleotide sequence ID" value="XM_027424016.2"/>
</dbReference>
<feature type="compositionally biased region" description="Low complexity" evidence="1">
    <location>
        <begin position="80"/>
        <end position="90"/>
    </location>
</feature>
<dbReference type="GeneID" id="107977060"/>
<dbReference type="CTD" id="51025"/>
<feature type="compositionally biased region" description="Polar residues" evidence="1">
    <location>
        <begin position="91"/>
        <end position="101"/>
    </location>
</feature>
<keyword evidence="2" id="KW-1185">Reference proteome</keyword>
<dbReference type="Proteomes" id="UP001108280">
    <property type="component" value="Chromosome 7"/>
</dbReference>
<evidence type="ECO:0000313" key="3">
    <source>
        <dbReference type="RefSeq" id="XP_027279817.1"/>
    </source>
</evidence>
<dbReference type="RefSeq" id="XP_027295062.1">
    <property type="nucleotide sequence ID" value="XM_027439261.2"/>
</dbReference>
<sequence>MRRVVASSRRRARALQSPLTSDPPAAPALVPLGPGAAPGPVRRSGRHGQVPGPDHCDGCAGGGQSLCPGPEAGVCRRSRGSSGPPRGLSSHQCVNSKPGSC</sequence>
<organism evidence="2 3">
    <name type="scientific">Cricetulus griseus</name>
    <name type="common">Chinese hamster</name>
    <name type="synonym">Cricetulus barabensis griseus</name>
    <dbReference type="NCBI Taxonomy" id="10029"/>
    <lineage>
        <taxon>Eukaryota</taxon>
        <taxon>Metazoa</taxon>
        <taxon>Chordata</taxon>
        <taxon>Craniata</taxon>
        <taxon>Vertebrata</taxon>
        <taxon>Euteleostomi</taxon>
        <taxon>Mammalia</taxon>
        <taxon>Eutheria</taxon>
        <taxon>Euarchontoglires</taxon>
        <taxon>Glires</taxon>
        <taxon>Rodentia</taxon>
        <taxon>Myomorpha</taxon>
        <taxon>Muroidea</taxon>
        <taxon>Cricetidae</taxon>
        <taxon>Cricetinae</taxon>
        <taxon>Cricetulus</taxon>
    </lineage>
</organism>
<name>A0A9J7G9G3_CRIGR</name>
<protein>
    <submittedName>
        <fullName evidence="3">Mitochondrial import inner membrane translocase subunit TIM16 isoform X3</fullName>
    </submittedName>
</protein>
<gene>
    <name evidence="3" type="primary">Pam16</name>
</gene>
<reference evidence="3" key="3">
    <citation type="submission" date="2025-08" db="UniProtKB">
        <authorList>
            <consortium name="RefSeq"/>
        </authorList>
    </citation>
    <scope>IDENTIFICATION</scope>
    <source>
        <strain evidence="3">17A/GY</strain>
        <tissue evidence="3">Liver</tissue>
    </source>
</reference>
<proteinExistence type="predicted"/>
<reference evidence="2" key="1">
    <citation type="journal article" date="2018" name="Biotechnol. Bioeng.">
        <title>A reference genome of the Chinese hamster based on a hybrid assembly strategy.</title>
        <authorList>
            <person name="Rupp O."/>
            <person name="MacDonald M.L."/>
            <person name="Li S."/>
            <person name="Dhiman H."/>
            <person name="Polson S."/>
            <person name="Griep S."/>
            <person name="Heffner K."/>
            <person name="Hernandez I."/>
            <person name="Brinkrolf K."/>
            <person name="Jadhav V."/>
            <person name="Samoudi M."/>
            <person name="Hao H."/>
            <person name="Kingham B."/>
            <person name="Goesmann A."/>
            <person name="Betenbaugh M.J."/>
            <person name="Lewis N.E."/>
            <person name="Borth N."/>
            <person name="Lee K.H."/>
        </authorList>
    </citation>
    <scope>NUCLEOTIDE SEQUENCE [LARGE SCALE GENOMIC DNA]</scope>
    <source>
        <strain evidence="2">17A/GY</strain>
    </source>
</reference>
<dbReference type="AlphaFoldDB" id="A0A9J7G9G3"/>
<feature type="region of interest" description="Disordered" evidence="1">
    <location>
        <begin position="1"/>
        <end position="101"/>
    </location>
</feature>
<feature type="compositionally biased region" description="Basic residues" evidence="1">
    <location>
        <begin position="1"/>
        <end position="13"/>
    </location>
</feature>
<feature type="compositionally biased region" description="Low complexity" evidence="1">
    <location>
        <begin position="27"/>
        <end position="41"/>
    </location>
</feature>
<evidence type="ECO:0000256" key="1">
    <source>
        <dbReference type="SAM" id="MobiDB-lite"/>
    </source>
</evidence>
<reference evidence="2" key="2">
    <citation type="journal article" date="2020" name="Biotechnol. Bioeng.">
        <title>Chromosome-scale scaffolds for the Chinese hamster reference genome assembly to facilitate the study of the CHO epigenome.</title>
        <authorList>
            <person name="Hilliard W."/>
            <person name="MacDonald M."/>
            <person name="Lee K.H."/>
        </authorList>
    </citation>
    <scope>NUCLEOTIDE SEQUENCE [LARGE SCALE GENOMIC DNA]</scope>
    <source>
        <strain evidence="2">17A/GY</strain>
    </source>
</reference>